<proteinExistence type="predicted"/>
<evidence type="ECO:0000313" key="2">
    <source>
        <dbReference type="EMBL" id="WVN90684.1"/>
    </source>
</evidence>
<dbReference type="AlphaFoldDB" id="A0AAJ8JYJ5"/>
<dbReference type="KEGG" id="cdep:91090134"/>
<name>A0AAJ8JYJ5_9TREE</name>
<dbReference type="Proteomes" id="UP000094043">
    <property type="component" value="Chromosome 8"/>
</dbReference>
<keyword evidence="1" id="KW-1133">Transmembrane helix</keyword>
<dbReference type="RefSeq" id="XP_066071384.1">
    <property type="nucleotide sequence ID" value="XM_066215287.1"/>
</dbReference>
<dbReference type="GeneID" id="91090134"/>
<feature type="transmembrane region" description="Helical" evidence="1">
    <location>
        <begin position="115"/>
        <end position="133"/>
    </location>
</feature>
<dbReference type="EMBL" id="CP143791">
    <property type="protein sequence ID" value="WVN90684.1"/>
    <property type="molecule type" value="Genomic_DNA"/>
</dbReference>
<evidence type="ECO:0000256" key="1">
    <source>
        <dbReference type="SAM" id="Phobius"/>
    </source>
</evidence>
<feature type="transmembrane region" description="Helical" evidence="1">
    <location>
        <begin position="78"/>
        <end position="95"/>
    </location>
</feature>
<gene>
    <name evidence="2" type="ORF">L203_105926</name>
</gene>
<sequence>MVAEYRGNVGTWNLGGMGVCEHGTECGSAGQNPPHYGTIRHLLYFHLAAATIFALIAAFSSVLFHFPAAPFTKRYGTLVPLFAPMFPCIVMISDISVKHKLELLGDVRSVEGGGVFWLGIVSFPFSVVWFLLIEYNAHVKRLQEGEDELVAEDSDEKDATSKKTTKAYSHWWPWASDHTEVLDKTKDVEMAGKRQARKKNARNG</sequence>
<accession>A0AAJ8JYJ5</accession>
<reference evidence="2" key="2">
    <citation type="journal article" date="2022" name="Elife">
        <title>Obligate sexual reproduction of a homothallic fungus closely related to the Cryptococcus pathogenic species complex.</title>
        <authorList>
            <person name="Passer A.R."/>
            <person name="Clancey S.A."/>
            <person name="Shea T."/>
            <person name="David-Palma M."/>
            <person name="Averette A.F."/>
            <person name="Boekhout T."/>
            <person name="Porcel B.M."/>
            <person name="Nowrousian M."/>
            <person name="Cuomo C.A."/>
            <person name="Sun S."/>
            <person name="Heitman J."/>
            <person name="Coelho M.A."/>
        </authorList>
    </citation>
    <scope>NUCLEOTIDE SEQUENCE</scope>
    <source>
        <strain evidence="2">CBS 7841</strain>
    </source>
</reference>
<evidence type="ECO:0000313" key="3">
    <source>
        <dbReference type="Proteomes" id="UP000094043"/>
    </source>
</evidence>
<protein>
    <submittedName>
        <fullName evidence="2">Uncharacterized protein</fullName>
    </submittedName>
</protein>
<reference evidence="2" key="1">
    <citation type="submission" date="2016-06" db="EMBL/GenBank/DDBJ databases">
        <authorList>
            <person name="Cuomo C."/>
            <person name="Litvintseva A."/>
            <person name="Heitman J."/>
            <person name="Chen Y."/>
            <person name="Sun S."/>
            <person name="Springer D."/>
            <person name="Dromer F."/>
            <person name="Young S."/>
            <person name="Zeng Q."/>
            <person name="Chapman S."/>
            <person name="Gujja S."/>
            <person name="Saif S."/>
            <person name="Birren B."/>
        </authorList>
    </citation>
    <scope>NUCLEOTIDE SEQUENCE</scope>
    <source>
        <strain evidence="2">CBS 7841</strain>
    </source>
</reference>
<keyword evidence="1" id="KW-0812">Transmembrane</keyword>
<organism evidence="2 3">
    <name type="scientific">Cryptococcus depauperatus CBS 7841</name>
    <dbReference type="NCBI Taxonomy" id="1295531"/>
    <lineage>
        <taxon>Eukaryota</taxon>
        <taxon>Fungi</taxon>
        <taxon>Dikarya</taxon>
        <taxon>Basidiomycota</taxon>
        <taxon>Agaricomycotina</taxon>
        <taxon>Tremellomycetes</taxon>
        <taxon>Tremellales</taxon>
        <taxon>Cryptococcaceae</taxon>
        <taxon>Cryptococcus</taxon>
    </lineage>
</organism>
<keyword evidence="3" id="KW-1185">Reference proteome</keyword>
<keyword evidence="1" id="KW-0472">Membrane</keyword>
<feature type="transmembrane region" description="Helical" evidence="1">
    <location>
        <begin position="43"/>
        <end position="66"/>
    </location>
</feature>
<reference evidence="2" key="3">
    <citation type="submission" date="2024-01" db="EMBL/GenBank/DDBJ databases">
        <authorList>
            <person name="Coelho M.A."/>
            <person name="David-Palma M."/>
            <person name="Shea T."/>
            <person name="Sun S."/>
            <person name="Cuomo C.A."/>
            <person name="Heitman J."/>
        </authorList>
    </citation>
    <scope>NUCLEOTIDE SEQUENCE</scope>
    <source>
        <strain evidence="2">CBS 7841</strain>
    </source>
</reference>